<dbReference type="Proteomes" id="UP001558652">
    <property type="component" value="Unassembled WGS sequence"/>
</dbReference>
<accession>A0ABD0YWN4</accession>
<feature type="region of interest" description="Disordered" evidence="1">
    <location>
        <begin position="120"/>
        <end position="141"/>
    </location>
</feature>
<dbReference type="AlphaFoldDB" id="A0ABD0YWN4"/>
<name>A0ABD0YWN4_9HEMI</name>
<sequence>MDGRTLFAIFCSGVEVTHDTTGYRESNGILRGHELRRLSVAENGSDQRTKSKRRLVDSRDTNYDQDSSAEDETGSHQRTQSEQRQTTMCYSRSGAPLQERAKKVGGMLASWDSNYRGDVRRMRRGRSPGPRRWVPLQDAGGGDTRWRRMREDLGMVAGTRLRRRWQDVSVVIRRWWGGRRAPPGGLQEHREYVLIPTTPLYD</sequence>
<keyword evidence="3" id="KW-1185">Reference proteome</keyword>
<evidence type="ECO:0000313" key="3">
    <source>
        <dbReference type="Proteomes" id="UP001558652"/>
    </source>
</evidence>
<reference evidence="2 3" key="1">
    <citation type="submission" date="2024-07" db="EMBL/GenBank/DDBJ databases">
        <title>Chromosome-level genome assembly of the water stick insect Ranatra chinensis (Heteroptera: Nepidae).</title>
        <authorList>
            <person name="Liu X."/>
        </authorList>
    </citation>
    <scope>NUCLEOTIDE SEQUENCE [LARGE SCALE GENOMIC DNA]</scope>
    <source>
        <strain evidence="2">Cailab_2021Rc</strain>
        <tissue evidence="2">Muscle</tissue>
    </source>
</reference>
<organism evidence="2 3">
    <name type="scientific">Ranatra chinensis</name>
    <dbReference type="NCBI Taxonomy" id="642074"/>
    <lineage>
        <taxon>Eukaryota</taxon>
        <taxon>Metazoa</taxon>
        <taxon>Ecdysozoa</taxon>
        <taxon>Arthropoda</taxon>
        <taxon>Hexapoda</taxon>
        <taxon>Insecta</taxon>
        <taxon>Pterygota</taxon>
        <taxon>Neoptera</taxon>
        <taxon>Paraneoptera</taxon>
        <taxon>Hemiptera</taxon>
        <taxon>Heteroptera</taxon>
        <taxon>Panheteroptera</taxon>
        <taxon>Nepomorpha</taxon>
        <taxon>Nepidae</taxon>
        <taxon>Ranatrinae</taxon>
        <taxon>Ranatra</taxon>
    </lineage>
</organism>
<dbReference type="EMBL" id="JBFDAA010000012">
    <property type="protein sequence ID" value="KAL1123584.1"/>
    <property type="molecule type" value="Genomic_DNA"/>
</dbReference>
<evidence type="ECO:0000256" key="1">
    <source>
        <dbReference type="SAM" id="MobiDB-lite"/>
    </source>
</evidence>
<gene>
    <name evidence="2" type="ORF">AAG570_002660</name>
</gene>
<feature type="region of interest" description="Disordered" evidence="1">
    <location>
        <begin position="40"/>
        <end position="91"/>
    </location>
</feature>
<proteinExistence type="predicted"/>
<feature type="compositionally biased region" description="Basic and acidic residues" evidence="1">
    <location>
        <begin position="40"/>
        <end position="62"/>
    </location>
</feature>
<evidence type="ECO:0000313" key="2">
    <source>
        <dbReference type="EMBL" id="KAL1123584.1"/>
    </source>
</evidence>
<protein>
    <submittedName>
        <fullName evidence="2">Uncharacterized protein</fullName>
    </submittedName>
</protein>
<comment type="caution">
    <text evidence="2">The sequence shown here is derived from an EMBL/GenBank/DDBJ whole genome shotgun (WGS) entry which is preliminary data.</text>
</comment>